<organism evidence="2 3">
    <name type="scientific">Helianthus annuus</name>
    <name type="common">Common sunflower</name>
    <dbReference type="NCBI Taxonomy" id="4232"/>
    <lineage>
        <taxon>Eukaryota</taxon>
        <taxon>Viridiplantae</taxon>
        <taxon>Streptophyta</taxon>
        <taxon>Embryophyta</taxon>
        <taxon>Tracheophyta</taxon>
        <taxon>Spermatophyta</taxon>
        <taxon>Magnoliopsida</taxon>
        <taxon>eudicotyledons</taxon>
        <taxon>Gunneridae</taxon>
        <taxon>Pentapetalae</taxon>
        <taxon>asterids</taxon>
        <taxon>campanulids</taxon>
        <taxon>Asterales</taxon>
        <taxon>Asteraceae</taxon>
        <taxon>Asteroideae</taxon>
        <taxon>Heliantheae alliance</taxon>
        <taxon>Heliantheae</taxon>
        <taxon>Helianthus</taxon>
    </lineage>
</organism>
<keyword evidence="3" id="KW-1185">Reference proteome</keyword>
<reference evidence="2" key="2">
    <citation type="submission" date="2017-02" db="EMBL/GenBank/DDBJ databases">
        <title>Sunflower complete genome.</title>
        <authorList>
            <person name="Langlade N."/>
            <person name="Munos S."/>
        </authorList>
    </citation>
    <scope>NUCLEOTIDE SEQUENCE [LARGE SCALE GENOMIC DNA]</scope>
    <source>
        <tissue evidence="2">Leaves</tissue>
    </source>
</reference>
<evidence type="ECO:0000313" key="3">
    <source>
        <dbReference type="Proteomes" id="UP000215914"/>
    </source>
</evidence>
<dbReference type="Proteomes" id="UP000215914">
    <property type="component" value="Chromosome 13"/>
</dbReference>
<dbReference type="InParanoid" id="A0A251SQS4"/>
<protein>
    <submittedName>
        <fullName evidence="2">Uncharacterized protein</fullName>
    </submittedName>
</protein>
<reference evidence="1 3" key="1">
    <citation type="journal article" date="2017" name="Nature">
        <title>The sunflower genome provides insights into oil metabolism, flowering and Asterid evolution.</title>
        <authorList>
            <person name="Badouin H."/>
            <person name="Gouzy J."/>
            <person name="Grassa C.J."/>
            <person name="Murat F."/>
            <person name="Staton S.E."/>
            <person name="Cottret L."/>
            <person name="Lelandais-Briere C."/>
            <person name="Owens G.L."/>
            <person name="Carrere S."/>
            <person name="Mayjonade B."/>
            <person name="Legrand L."/>
            <person name="Gill N."/>
            <person name="Kane N.C."/>
            <person name="Bowers J.E."/>
            <person name="Hubner S."/>
            <person name="Bellec A."/>
            <person name="Berard A."/>
            <person name="Berges H."/>
            <person name="Blanchet N."/>
            <person name="Boniface M.C."/>
            <person name="Brunel D."/>
            <person name="Catrice O."/>
            <person name="Chaidir N."/>
            <person name="Claudel C."/>
            <person name="Donnadieu C."/>
            <person name="Faraut T."/>
            <person name="Fievet G."/>
            <person name="Helmstetter N."/>
            <person name="King M."/>
            <person name="Knapp S.J."/>
            <person name="Lai Z."/>
            <person name="Le Paslier M.C."/>
            <person name="Lippi Y."/>
            <person name="Lorenzon L."/>
            <person name="Mandel J.R."/>
            <person name="Marage G."/>
            <person name="Marchand G."/>
            <person name="Marquand E."/>
            <person name="Bret-Mestries E."/>
            <person name="Morien E."/>
            <person name="Nambeesan S."/>
            <person name="Nguyen T."/>
            <person name="Pegot-Espagnet P."/>
            <person name="Pouilly N."/>
            <person name="Raftis F."/>
            <person name="Sallet E."/>
            <person name="Schiex T."/>
            <person name="Thomas J."/>
            <person name="Vandecasteele C."/>
            <person name="Vares D."/>
            <person name="Vear F."/>
            <person name="Vautrin S."/>
            <person name="Crespi M."/>
            <person name="Mangin B."/>
            <person name="Burke J.M."/>
            <person name="Salse J."/>
            <person name="Munos S."/>
            <person name="Vincourt P."/>
            <person name="Rieseberg L.H."/>
            <person name="Langlade N.B."/>
        </authorList>
    </citation>
    <scope>NUCLEOTIDE SEQUENCE [LARGE SCALE GENOMIC DNA]</scope>
    <source>
        <strain evidence="3">cv. SF193</strain>
        <tissue evidence="1">Leaves</tissue>
    </source>
</reference>
<gene>
    <name evidence="2" type="ORF">HannXRQ_Chr13g0399351</name>
    <name evidence="1" type="ORF">HanXRQr2_Chr13g0584011</name>
</gene>
<proteinExistence type="predicted"/>
<name>A0A251SQS4_HELAN</name>
<sequence>MCNTCVTPCNTTYIILYYILKEKVGGFANFSLLSKYVGRIFHSFFSLCHVSFTLYVSFPSLHSFPFHIHIAENKNEKRGSGRKRRPLTCSVSCNVVCVDYFLRLTNKKNFRRQQLRWFSLFNCSLYEEIRLQMI</sequence>
<dbReference type="EMBL" id="MNCJ02000328">
    <property type="protein sequence ID" value="KAF5773021.1"/>
    <property type="molecule type" value="Genomic_DNA"/>
</dbReference>
<dbReference type="EMBL" id="CM007902">
    <property type="protein sequence ID" value="OTG01188.1"/>
    <property type="molecule type" value="Genomic_DNA"/>
</dbReference>
<reference evidence="1" key="3">
    <citation type="submission" date="2020-06" db="EMBL/GenBank/DDBJ databases">
        <title>Helianthus annuus Genome sequencing and assembly Release 2.</title>
        <authorList>
            <person name="Gouzy J."/>
            <person name="Langlade N."/>
            <person name="Munos S."/>
        </authorList>
    </citation>
    <scope>NUCLEOTIDE SEQUENCE</scope>
    <source>
        <tissue evidence="1">Leaves</tissue>
    </source>
</reference>
<evidence type="ECO:0000313" key="1">
    <source>
        <dbReference type="EMBL" id="KAF5773021.1"/>
    </source>
</evidence>
<evidence type="ECO:0000313" key="2">
    <source>
        <dbReference type="EMBL" id="OTG01188.1"/>
    </source>
</evidence>
<accession>A0A251SQS4</accession>
<dbReference type="AlphaFoldDB" id="A0A251SQS4"/>
<dbReference type="Gramene" id="mRNA:HanXRQr2_Chr13g0584011">
    <property type="protein sequence ID" value="mRNA:HanXRQr2_Chr13g0584011"/>
    <property type="gene ID" value="HanXRQr2_Chr13g0584011"/>
</dbReference>